<evidence type="ECO:0000256" key="5">
    <source>
        <dbReference type="ARBA" id="ARBA00022695"/>
    </source>
</evidence>
<dbReference type="InterPro" id="IPR008918">
    <property type="entry name" value="HhH2"/>
</dbReference>
<dbReference type="InterPro" id="IPR001098">
    <property type="entry name" value="DNA-dir_DNA_pol_A_palm_dom"/>
</dbReference>
<dbReference type="FunFam" id="3.40.50.1010:FF:000001">
    <property type="entry name" value="DNA polymerase I"/>
    <property type="match status" value="1"/>
</dbReference>
<dbReference type="NCBIfam" id="TIGR00593">
    <property type="entry name" value="pola"/>
    <property type="match status" value="1"/>
</dbReference>
<dbReference type="InterPro" id="IPR018320">
    <property type="entry name" value="DNA_polymerase_1"/>
</dbReference>
<dbReference type="GO" id="GO:0003887">
    <property type="term" value="F:DNA-directed DNA polymerase activity"/>
    <property type="evidence" value="ECO:0007669"/>
    <property type="project" value="UniProtKB-UniRule"/>
</dbReference>
<dbReference type="SUPFAM" id="SSF53098">
    <property type="entry name" value="Ribonuclease H-like"/>
    <property type="match status" value="1"/>
</dbReference>
<proteinExistence type="inferred from homology"/>
<dbReference type="CDD" id="cd08637">
    <property type="entry name" value="DNA_pol_A_pol_I_C"/>
    <property type="match status" value="1"/>
</dbReference>
<dbReference type="InterPro" id="IPR020046">
    <property type="entry name" value="5-3_exonucl_a-hlix_arch_N"/>
</dbReference>
<dbReference type="CDD" id="cd09859">
    <property type="entry name" value="PIN_53EXO"/>
    <property type="match status" value="1"/>
</dbReference>
<feature type="domain" description="5'-3' exonuclease" evidence="18">
    <location>
        <begin position="2"/>
        <end position="262"/>
    </location>
</feature>
<keyword evidence="4 17" id="KW-0808">Transferase</keyword>
<evidence type="ECO:0000313" key="20">
    <source>
        <dbReference type="EMBL" id="CAA9210490.1"/>
    </source>
</evidence>
<dbReference type="GO" id="GO:0008409">
    <property type="term" value="F:5'-3' exonuclease activity"/>
    <property type="evidence" value="ECO:0007669"/>
    <property type="project" value="UniProtKB-UniRule"/>
</dbReference>
<dbReference type="EMBL" id="CADCSZ010000007">
    <property type="protein sequence ID" value="CAA9210490.1"/>
    <property type="molecule type" value="Genomic_DNA"/>
</dbReference>
<dbReference type="CDD" id="cd09898">
    <property type="entry name" value="H3TH_53EXO"/>
    <property type="match status" value="1"/>
</dbReference>
<comment type="function">
    <text evidence="17">In addition to polymerase activity, this DNA polymerase exhibits 5'-3' exonuclease activity.</text>
</comment>
<evidence type="ECO:0000259" key="19">
    <source>
        <dbReference type="SMART" id="SM00482"/>
    </source>
</evidence>
<dbReference type="InterPro" id="IPR029060">
    <property type="entry name" value="PIN-like_dom_sf"/>
</dbReference>
<dbReference type="InterPro" id="IPR036279">
    <property type="entry name" value="5-3_exonuclease_C_sf"/>
</dbReference>
<evidence type="ECO:0000256" key="3">
    <source>
        <dbReference type="ARBA" id="ARBA00020311"/>
    </source>
</evidence>
<keyword evidence="5 17" id="KW-0548">Nucleotidyltransferase</keyword>
<dbReference type="EC" id="2.7.7.7" evidence="2 16"/>
<keyword evidence="8 17" id="KW-0227">DNA damage</keyword>
<evidence type="ECO:0000256" key="12">
    <source>
        <dbReference type="ARBA" id="ARBA00023125"/>
    </source>
</evidence>
<dbReference type="SMART" id="SM00482">
    <property type="entry name" value="POLAc"/>
    <property type="match status" value="1"/>
</dbReference>
<dbReference type="InterPro" id="IPR043502">
    <property type="entry name" value="DNA/RNA_pol_sf"/>
</dbReference>
<evidence type="ECO:0000256" key="2">
    <source>
        <dbReference type="ARBA" id="ARBA00012417"/>
    </source>
</evidence>
<evidence type="ECO:0000256" key="7">
    <source>
        <dbReference type="ARBA" id="ARBA00022722"/>
    </source>
</evidence>
<dbReference type="Gene3D" id="1.10.150.20">
    <property type="entry name" value="5' to 3' exonuclease, C-terminal subdomain"/>
    <property type="match status" value="2"/>
</dbReference>
<dbReference type="InterPro" id="IPR036397">
    <property type="entry name" value="RNaseH_sf"/>
</dbReference>
<reference evidence="20" key="1">
    <citation type="submission" date="2020-02" db="EMBL/GenBank/DDBJ databases">
        <authorList>
            <person name="Meier V. D."/>
        </authorList>
    </citation>
    <scope>NUCLEOTIDE SEQUENCE</scope>
    <source>
        <strain evidence="20">AVDCRST_MAG76</strain>
    </source>
</reference>
<dbReference type="PANTHER" id="PTHR10133:SF27">
    <property type="entry name" value="DNA POLYMERASE NU"/>
    <property type="match status" value="1"/>
</dbReference>
<dbReference type="Pfam" id="PF00476">
    <property type="entry name" value="DNA_pol_A"/>
    <property type="match status" value="1"/>
</dbReference>
<evidence type="ECO:0000256" key="11">
    <source>
        <dbReference type="ARBA" id="ARBA00022932"/>
    </source>
</evidence>
<dbReference type="Pfam" id="PF01367">
    <property type="entry name" value="5_3_exonuc"/>
    <property type="match status" value="1"/>
</dbReference>
<dbReference type="PRINTS" id="PR00868">
    <property type="entry name" value="DNAPOLI"/>
</dbReference>
<comment type="catalytic activity">
    <reaction evidence="14 17">
        <text>DNA(n) + a 2'-deoxyribonucleoside 5'-triphosphate = DNA(n+1) + diphosphate</text>
        <dbReference type="Rhea" id="RHEA:22508"/>
        <dbReference type="Rhea" id="RHEA-COMP:17339"/>
        <dbReference type="Rhea" id="RHEA-COMP:17340"/>
        <dbReference type="ChEBI" id="CHEBI:33019"/>
        <dbReference type="ChEBI" id="CHEBI:61560"/>
        <dbReference type="ChEBI" id="CHEBI:173112"/>
        <dbReference type="EC" id="2.7.7.7"/>
    </reaction>
</comment>
<dbReference type="Pfam" id="PF02739">
    <property type="entry name" value="5_3_exonuc_N"/>
    <property type="match status" value="1"/>
</dbReference>
<keyword evidence="9 17" id="KW-0378">Hydrolase</keyword>
<organism evidence="20">
    <name type="scientific">uncultured Acidimicrobiales bacterium</name>
    <dbReference type="NCBI Taxonomy" id="310071"/>
    <lineage>
        <taxon>Bacteria</taxon>
        <taxon>Bacillati</taxon>
        <taxon>Actinomycetota</taxon>
        <taxon>Acidimicrobiia</taxon>
        <taxon>Acidimicrobiales</taxon>
        <taxon>environmental samples</taxon>
    </lineage>
</organism>
<dbReference type="CDD" id="cd06140">
    <property type="entry name" value="DNA_polA_I_Bacillus_like_exo"/>
    <property type="match status" value="1"/>
</dbReference>
<dbReference type="SUPFAM" id="SSF56672">
    <property type="entry name" value="DNA/RNA polymerases"/>
    <property type="match status" value="1"/>
</dbReference>
<dbReference type="FunFam" id="1.10.150.20:FF:000003">
    <property type="entry name" value="DNA polymerase I"/>
    <property type="match status" value="1"/>
</dbReference>
<sequence length="892" mass="97342">MARLLLLDGNSLTYRAFHALPTDMATASGQVTNAVFGFTSMLINLLKDHKPDSIAVAWDRPEPTFRHTTVKDYKKGRAETPDILRQQFGLVRQVVEALRIPMVEAVGFEADDVIATLATQARDRGDDVIVVTGDRDAYQLVEDPHVKVLYNRRGVSDYVLYDEAGIRERTAVTPAQYPTYASLRGDPSDNLPGVPGVGEKTAAKLVNDFGDLDGIFANLDKLSPRIRANLAAGEEQVRSNSRAIPLVRDVPLSVELDDLKMGGWDHDQLKQLFQFLEFRSLWDRLREAVGDRLEEPEPETEAYSVEVRRPATAAAASEALEAALHAGSPLGLAASWDGRPGRSPLLGLAIASLGSDDPTWLAGDLVSHPEVVAALANLVGPAGVAVSAHQAKPLLRSLLPLGIDVRTLDLDTAVATYLLDPARDAYPLDEVAARYAGLEVRSPDAPPPGELDLLGTAQAAGEQEGRDAVAVGRLVGPLRAALEARGLTSLHDDIERPLVRVLARMEVVGVAVDVEHLRSMFNAFGEEAHEKERVIQELAGHPFTVGSTPQLRAVLFDELGLQPSKRTKTGFSTDAASLEKLRGQHPIIDELLRYREVEKLRSTYGESFLGSVEDDGRIHATFQQTVARTGRLSSEEPNLHNIPVRSEEGRAFRRAFVPEPGWRLLVADYNQIELRVIAHLAQDPGLIEAFTSRTDIHTATAARIFGVEPAEVTRAQRSKAKMVSYGLAYGMESFGLAQRLSIGRDEATVLRNAYFEAFPAVAAYMDRVVAEARDRGYTETLFGRRRLLPELTGGNPGTRMAAERQAKNAPIQGLAADIFKVALVRLDAGLEDAGLRSRLVLQVHDEVILEVPEDEEAEAERRTMEAMQGAADLDVPLEVNLAWGATWADAKG</sequence>
<dbReference type="GO" id="GO:0003677">
    <property type="term" value="F:DNA binding"/>
    <property type="evidence" value="ECO:0007669"/>
    <property type="project" value="UniProtKB-UniRule"/>
</dbReference>
<evidence type="ECO:0000256" key="6">
    <source>
        <dbReference type="ARBA" id="ARBA00022705"/>
    </source>
</evidence>
<keyword evidence="7" id="KW-0540">Nuclease</keyword>
<feature type="domain" description="DNA-directed DNA polymerase family A palm" evidence="19">
    <location>
        <begin position="649"/>
        <end position="855"/>
    </location>
</feature>
<gene>
    <name evidence="17" type="primary">polA</name>
    <name evidence="20" type="ORF">AVDCRST_MAG76-85</name>
</gene>
<dbReference type="AlphaFoldDB" id="A0A6J4H244"/>
<dbReference type="FunFam" id="1.10.150.20:FF:000002">
    <property type="entry name" value="DNA polymerase I"/>
    <property type="match status" value="1"/>
</dbReference>
<evidence type="ECO:0000256" key="4">
    <source>
        <dbReference type="ARBA" id="ARBA00022679"/>
    </source>
</evidence>
<dbReference type="InterPro" id="IPR002421">
    <property type="entry name" value="5-3_exonuclease"/>
</dbReference>
<evidence type="ECO:0000256" key="13">
    <source>
        <dbReference type="ARBA" id="ARBA00023204"/>
    </source>
</evidence>
<dbReference type="NCBIfam" id="NF004397">
    <property type="entry name" value="PRK05755.1"/>
    <property type="match status" value="1"/>
</dbReference>
<keyword evidence="12 17" id="KW-0238">DNA-binding</keyword>
<dbReference type="Gene3D" id="3.40.50.1010">
    <property type="entry name" value="5'-nuclease"/>
    <property type="match status" value="1"/>
</dbReference>
<evidence type="ECO:0000256" key="9">
    <source>
        <dbReference type="ARBA" id="ARBA00022801"/>
    </source>
</evidence>
<keyword evidence="6 17" id="KW-0235">DNA replication</keyword>
<dbReference type="Gene3D" id="1.20.1060.10">
    <property type="entry name" value="Taq DNA Polymerase, Chain T, domain 4"/>
    <property type="match status" value="1"/>
</dbReference>
<evidence type="ECO:0000256" key="10">
    <source>
        <dbReference type="ARBA" id="ARBA00022839"/>
    </source>
</evidence>
<comment type="similarity">
    <text evidence="1 17">Belongs to the DNA polymerase type-A family.</text>
</comment>
<evidence type="ECO:0000256" key="16">
    <source>
        <dbReference type="NCBIfam" id="TIGR00593"/>
    </source>
</evidence>
<dbReference type="InterPro" id="IPR012337">
    <property type="entry name" value="RNaseH-like_sf"/>
</dbReference>
<keyword evidence="11 17" id="KW-0239">DNA-directed DNA polymerase</keyword>
<dbReference type="SMART" id="SM00279">
    <property type="entry name" value="HhH2"/>
    <property type="match status" value="1"/>
</dbReference>
<dbReference type="Gene3D" id="3.30.70.370">
    <property type="match status" value="1"/>
</dbReference>
<dbReference type="FunFam" id="1.20.1060.10:FF:000001">
    <property type="entry name" value="DNA polymerase I"/>
    <property type="match status" value="1"/>
</dbReference>
<evidence type="ECO:0000256" key="1">
    <source>
        <dbReference type="ARBA" id="ARBA00007705"/>
    </source>
</evidence>
<keyword evidence="13 17" id="KW-0234">DNA repair</keyword>
<protein>
    <recommendedName>
        <fullName evidence="3 16">DNA polymerase I</fullName>
        <ecNumber evidence="2 16">2.7.7.7</ecNumber>
    </recommendedName>
</protein>
<evidence type="ECO:0000259" key="18">
    <source>
        <dbReference type="SMART" id="SM00475"/>
    </source>
</evidence>
<evidence type="ECO:0000256" key="17">
    <source>
        <dbReference type="RuleBase" id="RU004460"/>
    </source>
</evidence>
<dbReference type="GO" id="GO:0006261">
    <property type="term" value="P:DNA-templated DNA replication"/>
    <property type="evidence" value="ECO:0007669"/>
    <property type="project" value="UniProtKB-UniRule"/>
</dbReference>
<keyword evidence="10 17" id="KW-0269">Exonuclease</keyword>
<dbReference type="SUPFAM" id="SSF47807">
    <property type="entry name" value="5' to 3' exonuclease, C-terminal subdomain"/>
    <property type="match status" value="1"/>
</dbReference>
<dbReference type="PANTHER" id="PTHR10133">
    <property type="entry name" value="DNA POLYMERASE I"/>
    <property type="match status" value="1"/>
</dbReference>
<accession>A0A6J4H244</accession>
<dbReference type="GO" id="GO:0006302">
    <property type="term" value="P:double-strand break repair"/>
    <property type="evidence" value="ECO:0007669"/>
    <property type="project" value="TreeGrafter"/>
</dbReference>
<evidence type="ECO:0000256" key="14">
    <source>
        <dbReference type="ARBA" id="ARBA00049244"/>
    </source>
</evidence>
<evidence type="ECO:0000256" key="8">
    <source>
        <dbReference type="ARBA" id="ARBA00022763"/>
    </source>
</evidence>
<evidence type="ECO:0000256" key="15">
    <source>
        <dbReference type="ARBA" id="ARBA00053603"/>
    </source>
</evidence>
<dbReference type="Gene3D" id="3.30.420.10">
    <property type="entry name" value="Ribonuclease H-like superfamily/Ribonuclease H"/>
    <property type="match status" value="1"/>
</dbReference>
<dbReference type="SUPFAM" id="SSF88723">
    <property type="entry name" value="PIN domain-like"/>
    <property type="match status" value="1"/>
</dbReference>
<dbReference type="InterPro" id="IPR020045">
    <property type="entry name" value="DNA_polI_H3TH"/>
</dbReference>
<comment type="function">
    <text evidence="15">In addition to polymerase activity, this DNA polymerase exhibits 3'-5' and 5'-3' exonuclease activity.</text>
</comment>
<dbReference type="InterPro" id="IPR002298">
    <property type="entry name" value="DNA_polymerase_A"/>
</dbReference>
<dbReference type="SMART" id="SM00475">
    <property type="entry name" value="53EXOc"/>
    <property type="match status" value="1"/>
</dbReference>
<name>A0A6J4H244_9ACTN</name>